<dbReference type="GO" id="GO:0008270">
    <property type="term" value="F:zinc ion binding"/>
    <property type="evidence" value="ECO:0007669"/>
    <property type="project" value="UniProtKB-KW"/>
</dbReference>
<dbReference type="Proteomes" id="UP001224775">
    <property type="component" value="Unassembled WGS sequence"/>
</dbReference>
<evidence type="ECO:0000313" key="8">
    <source>
        <dbReference type="Proteomes" id="UP001224775"/>
    </source>
</evidence>
<dbReference type="PANTHER" id="PTHR45011">
    <property type="entry name" value="DAP3-BINDING CELL DEATH ENHANCER 1"/>
    <property type="match status" value="1"/>
</dbReference>
<dbReference type="SUPFAM" id="SSF81901">
    <property type="entry name" value="HCP-like"/>
    <property type="match status" value="1"/>
</dbReference>
<evidence type="ECO:0000256" key="4">
    <source>
        <dbReference type="PROSITE-ProRule" id="PRU00134"/>
    </source>
</evidence>
<dbReference type="InterPro" id="IPR052748">
    <property type="entry name" value="ISR_Activator"/>
</dbReference>
<feature type="domain" description="MYND-type" evidence="6">
    <location>
        <begin position="12"/>
        <end position="53"/>
    </location>
</feature>
<comment type="caution">
    <text evidence="7">The sequence shown here is derived from an EMBL/GenBank/DDBJ whole genome shotgun (WGS) entry which is preliminary data.</text>
</comment>
<dbReference type="Pfam" id="PF08238">
    <property type="entry name" value="Sel1"/>
    <property type="match status" value="3"/>
</dbReference>
<dbReference type="Gene3D" id="1.25.40.10">
    <property type="entry name" value="Tetratricopeptide repeat domain"/>
    <property type="match status" value="1"/>
</dbReference>
<keyword evidence="5" id="KW-0802">TPR repeat</keyword>
<evidence type="ECO:0000313" key="7">
    <source>
        <dbReference type="EMBL" id="KAK1733627.1"/>
    </source>
</evidence>
<evidence type="ECO:0000256" key="2">
    <source>
        <dbReference type="ARBA" id="ARBA00022771"/>
    </source>
</evidence>
<dbReference type="InterPro" id="IPR006597">
    <property type="entry name" value="Sel1-like"/>
</dbReference>
<keyword evidence="1" id="KW-0479">Metal-binding</keyword>
<organism evidence="7 8">
    <name type="scientific">Skeletonema marinoi</name>
    <dbReference type="NCBI Taxonomy" id="267567"/>
    <lineage>
        <taxon>Eukaryota</taxon>
        <taxon>Sar</taxon>
        <taxon>Stramenopiles</taxon>
        <taxon>Ochrophyta</taxon>
        <taxon>Bacillariophyta</taxon>
        <taxon>Coscinodiscophyceae</taxon>
        <taxon>Thalassiosirophycidae</taxon>
        <taxon>Thalassiosirales</taxon>
        <taxon>Skeletonemataceae</taxon>
        <taxon>Skeletonema</taxon>
        <taxon>Skeletonema marinoi-dohrnii complex</taxon>
    </lineage>
</organism>
<dbReference type="PROSITE" id="PS50865">
    <property type="entry name" value="ZF_MYND_2"/>
    <property type="match status" value="1"/>
</dbReference>
<feature type="repeat" description="TPR" evidence="5">
    <location>
        <begin position="140"/>
        <end position="173"/>
    </location>
</feature>
<dbReference type="InterPro" id="IPR011990">
    <property type="entry name" value="TPR-like_helical_dom_sf"/>
</dbReference>
<gene>
    <name evidence="7" type="ORF">QTG54_015670</name>
</gene>
<evidence type="ECO:0000256" key="1">
    <source>
        <dbReference type="ARBA" id="ARBA00022723"/>
    </source>
</evidence>
<evidence type="ECO:0000259" key="6">
    <source>
        <dbReference type="PROSITE" id="PS50865"/>
    </source>
</evidence>
<accession>A0AAD8XUA4</accession>
<keyword evidence="3" id="KW-0862">Zinc</keyword>
<keyword evidence="2 4" id="KW-0863">Zinc-finger</keyword>
<protein>
    <submittedName>
        <fullName evidence="7">Zf-MYND and TPR domain-containing protein</fullName>
    </submittedName>
</protein>
<evidence type="ECO:0000256" key="3">
    <source>
        <dbReference type="ARBA" id="ARBA00022833"/>
    </source>
</evidence>
<sequence>MSEDNMSNISCCASCGIAEVDDVKLKECATCDLVRYCSDACLKEHKSQHKEDCKKRVAELHDEILFKQPESTNRGILDPKQSTIKQCCSKVICNGCYCANKIREVEASLKSSCPFCRRAIPETDEGFGNQRMNRVEANDPVALRREGVLQYHKGDYQSAFEYFTKAAELGNVDAHYQLAVMYDDGHGVEKDKGKEIYHLEEAAIGGHHDARFNLGWEEGNNDNFERAVKHWIISANLGDDGSINILMEKFKEGFVSKDDLAAALRAHQAAVDATKSPHREEAEEYYRIEDNSNTEDC</sequence>
<dbReference type="EMBL" id="JATAAI010000046">
    <property type="protein sequence ID" value="KAK1733627.1"/>
    <property type="molecule type" value="Genomic_DNA"/>
</dbReference>
<keyword evidence="8" id="KW-1185">Reference proteome</keyword>
<dbReference type="AlphaFoldDB" id="A0AAD8XUA4"/>
<reference evidence="7" key="1">
    <citation type="submission" date="2023-06" db="EMBL/GenBank/DDBJ databases">
        <title>Survivors Of The Sea: Transcriptome response of Skeletonema marinoi to long-term dormancy.</title>
        <authorList>
            <person name="Pinder M.I.M."/>
            <person name="Kourtchenko O."/>
            <person name="Robertson E.K."/>
            <person name="Larsson T."/>
            <person name="Maumus F."/>
            <person name="Osuna-Cruz C.M."/>
            <person name="Vancaester E."/>
            <person name="Stenow R."/>
            <person name="Vandepoele K."/>
            <person name="Ploug H."/>
            <person name="Bruchert V."/>
            <person name="Godhe A."/>
            <person name="Topel M."/>
        </authorList>
    </citation>
    <scope>NUCLEOTIDE SEQUENCE</scope>
    <source>
        <strain evidence="7">R05AC</strain>
    </source>
</reference>
<dbReference type="SMART" id="SM00671">
    <property type="entry name" value="SEL1"/>
    <property type="match status" value="3"/>
</dbReference>
<dbReference type="Gene3D" id="6.10.140.2220">
    <property type="match status" value="1"/>
</dbReference>
<dbReference type="InterPro" id="IPR002893">
    <property type="entry name" value="Znf_MYND"/>
</dbReference>
<dbReference type="PROSITE" id="PS50005">
    <property type="entry name" value="TPR"/>
    <property type="match status" value="1"/>
</dbReference>
<name>A0AAD8XUA4_9STRA</name>
<evidence type="ECO:0000256" key="5">
    <source>
        <dbReference type="PROSITE-ProRule" id="PRU00339"/>
    </source>
</evidence>
<dbReference type="SUPFAM" id="SSF144232">
    <property type="entry name" value="HIT/MYND zinc finger-like"/>
    <property type="match status" value="1"/>
</dbReference>
<dbReference type="InterPro" id="IPR019734">
    <property type="entry name" value="TPR_rpt"/>
</dbReference>
<dbReference type="Pfam" id="PF01753">
    <property type="entry name" value="zf-MYND"/>
    <property type="match status" value="1"/>
</dbReference>
<proteinExistence type="predicted"/>
<dbReference type="PANTHER" id="PTHR45011:SF1">
    <property type="entry name" value="DAP3-BINDING CELL DEATH ENHANCER 1"/>
    <property type="match status" value="1"/>
</dbReference>